<keyword evidence="15" id="KW-1185">Reference proteome</keyword>
<proteinExistence type="inferred from homology"/>
<evidence type="ECO:0000256" key="7">
    <source>
        <dbReference type="ARBA" id="ARBA00022989"/>
    </source>
</evidence>
<protein>
    <recommendedName>
        <fullName evidence="12">O-fucosyltransferase family protein</fullName>
    </recommendedName>
</protein>
<evidence type="ECO:0000256" key="8">
    <source>
        <dbReference type="ARBA" id="ARBA00023136"/>
    </source>
</evidence>
<evidence type="ECO:0000256" key="10">
    <source>
        <dbReference type="ARBA" id="ARBA00023253"/>
    </source>
</evidence>
<dbReference type="GO" id="GO:0016020">
    <property type="term" value="C:membrane"/>
    <property type="evidence" value="ECO:0007669"/>
    <property type="project" value="UniProtKB-SubCell"/>
</dbReference>
<dbReference type="Proteomes" id="UP001206925">
    <property type="component" value="Unassembled WGS sequence"/>
</dbReference>
<keyword evidence="8 13" id="KW-0472">Membrane</keyword>
<dbReference type="InterPro" id="IPR024709">
    <property type="entry name" value="FucosylTrfase_pln"/>
</dbReference>
<evidence type="ECO:0000313" key="14">
    <source>
        <dbReference type="EMBL" id="KAI7752096.1"/>
    </source>
</evidence>
<dbReference type="GO" id="GO:0016757">
    <property type="term" value="F:glycosyltransferase activity"/>
    <property type="evidence" value="ECO:0007669"/>
    <property type="project" value="UniProtKB-KW"/>
</dbReference>
<evidence type="ECO:0000256" key="4">
    <source>
        <dbReference type="ARBA" id="ARBA00022676"/>
    </source>
</evidence>
<keyword evidence="7 13" id="KW-1133">Transmembrane helix</keyword>
<evidence type="ECO:0000256" key="6">
    <source>
        <dbReference type="ARBA" id="ARBA00022692"/>
    </source>
</evidence>
<dbReference type="Pfam" id="PF10250">
    <property type="entry name" value="O-FucT"/>
    <property type="match status" value="1"/>
</dbReference>
<gene>
    <name evidence="14" type="ORF">M8C21_023107</name>
</gene>
<evidence type="ECO:0000313" key="15">
    <source>
        <dbReference type="Proteomes" id="UP001206925"/>
    </source>
</evidence>
<dbReference type="InterPro" id="IPR019378">
    <property type="entry name" value="GDP-Fuc_O-FucTrfase"/>
</dbReference>
<dbReference type="PANTHER" id="PTHR31933:SF9">
    <property type="entry name" value="O-FUCOSYLTRANSFERASE 2"/>
    <property type="match status" value="1"/>
</dbReference>
<comment type="similarity">
    <text evidence="3">Belongs to the glycosyltransferase GT106 family.</text>
</comment>
<accession>A0AAD5GTP9</accession>
<comment type="subcellular location">
    <subcellularLocation>
        <location evidence="1">Membrane</location>
        <topology evidence="1">Single-pass membrane protein</topology>
    </subcellularLocation>
</comment>
<dbReference type="PANTHER" id="PTHR31933">
    <property type="entry name" value="O-FUCOSYLTRANSFERASE 2-RELATED"/>
    <property type="match status" value="1"/>
</dbReference>
<reference evidence="14" key="1">
    <citation type="submission" date="2022-06" db="EMBL/GenBank/DDBJ databases">
        <title>Uncovering the hologenomic basis of an extraordinary plant invasion.</title>
        <authorList>
            <person name="Bieker V.C."/>
            <person name="Martin M.D."/>
            <person name="Gilbert T."/>
            <person name="Hodgins K."/>
            <person name="Battlay P."/>
            <person name="Petersen B."/>
            <person name="Wilson J."/>
        </authorList>
    </citation>
    <scope>NUCLEOTIDE SEQUENCE</scope>
    <source>
        <strain evidence="14">AA19_3_7</strain>
        <tissue evidence="14">Leaf</tissue>
    </source>
</reference>
<organism evidence="14 15">
    <name type="scientific">Ambrosia artemisiifolia</name>
    <name type="common">Common ragweed</name>
    <dbReference type="NCBI Taxonomy" id="4212"/>
    <lineage>
        <taxon>Eukaryota</taxon>
        <taxon>Viridiplantae</taxon>
        <taxon>Streptophyta</taxon>
        <taxon>Embryophyta</taxon>
        <taxon>Tracheophyta</taxon>
        <taxon>Spermatophyta</taxon>
        <taxon>Magnoliopsida</taxon>
        <taxon>eudicotyledons</taxon>
        <taxon>Gunneridae</taxon>
        <taxon>Pentapetalae</taxon>
        <taxon>asterids</taxon>
        <taxon>campanulids</taxon>
        <taxon>Asterales</taxon>
        <taxon>Asteraceae</taxon>
        <taxon>Asteroideae</taxon>
        <taxon>Heliantheae alliance</taxon>
        <taxon>Heliantheae</taxon>
        <taxon>Ambrosia</taxon>
    </lineage>
</organism>
<keyword evidence="4" id="KW-0328">Glycosyltransferase</keyword>
<evidence type="ECO:0000256" key="9">
    <source>
        <dbReference type="ARBA" id="ARBA00023180"/>
    </source>
</evidence>
<dbReference type="EMBL" id="JAMZMK010005760">
    <property type="protein sequence ID" value="KAI7752096.1"/>
    <property type="molecule type" value="Genomic_DNA"/>
</dbReference>
<dbReference type="AlphaFoldDB" id="A0AAD5GTP9"/>
<evidence type="ECO:0000256" key="13">
    <source>
        <dbReference type="SAM" id="Phobius"/>
    </source>
</evidence>
<feature type="transmembrane region" description="Helical" evidence="13">
    <location>
        <begin position="24"/>
        <end position="41"/>
    </location>
</feature>
<dbReference type="CDD" id="cd11299">
    <property type="entry name" value="O-FucT_plant"/>
    <property type="match status" value="1"/>
</dbReference>
<keyword evidence="11" id="KW-0119">Carbohydrate metabolism</keyword>
<evidence type="ECO:0000256" key="11">
    <source>
        <dbReference type="ARBA" id="ARBA00023277"/>
    </source>
</evidence>
<evidence type="ECO:0000256" key="3">
    <source>
        <dbReference type="ARBA" id="ARBA00007737"/>
    </source>
</evidence>
<sequence length="561" mass="63366">MMKKKGVVVVVGGGGWNRGRRRSLAIGILVAFLLTNLWMLSRIQHHNHSSSIIANNNNNDNKLLRFFKSNSSSSSTLSLLPEDQLPNIAIAIAKGKKKPSHQTAYARLLYKAAHALADNHYKAAATEPKDLWLETYHAVASLWHPCAHQRVWKPSQGNNGYIMVTANGGINQQRVAFADIYQEDYFIHYLQPDIRIVKELPKHLQSLDLEAIGSLVTDVDIAKEARPSFYLKYILPLLTKNKVVHFVGFGNRLASDPIPYHLQRLRCRCNFHALQFTPKIQATAALLIQRMRQNATHSGILDENLVGPFAKSKGKIKKDFRYLALHLRFEIDMVAHSLCDFGGGEEEKKELQAYREIHFPGLVELNDSTKIPSPERLKAEGLCPLMPEETVLMLAGLGFKRETRIYLAGAHIYGGKSRLNALTTLFPNMVTKEDLLSPSEIEPFLNFSSQLAALDFITCTASDVFAMTDSGSQLSSLVSGYRVYYGGGKMPTIRPNKRRLADIFMKNDTIEWKVFETRIRKAVRQNKRVFSRPVGRSVYRYPRCSECMCNTQEATLPIRHL</sequence>
<evidence type="ECO:0000256" key="2">
    <source>
        <dbReference type="ARBA" id="ARBA00004881"/>
    </source>
</evidence>
<comment type="caution">
    <text evidence="14">The sequence shown here is derived from an EMBL/GenBank/DDBJ whole genome shotgun (WGS) entry which is preliminary data.</text>
</comment>
<dbReference type="GO" id="GO:0006004">
    <property type="term" value="P:fucose metabolic process"/>
    <property type="evidence" value="ECO:0007669"/>
    <property type="project" value="UniProtKB-KW"/>
</dbReference>
<dbReference type="InterPro" id="IPR052272">
    <property type="entry name" value="GT106_glycosyltransferase"/>
</dbReference>
<evidence type="ECO:0000256" key="12">
    <source>
        <dbReference type="ARBA" id="ARBA00030350"/>
    </source>
</evidence>
<evidence type="ECO:0000256" key="1">
    <source>
        <dbReference type="ARBA" id="ARBA00004167"/>
    </source>
</evidence>
<evidence type="ECO:0000256" key="5">
    <source>
        <dbReference type="ARBA" id="ARBA00022679"/>
    </source>
</evidence>
<comment type="pathway">
    <text evidence="2">Glycan metabolism.</text>
</comment>
<keyword evidence="10" id="KW-0294">Fucose metabolism</keyword>
<name>A0AAD5GTP9_AMBAR</name>
<keyword evidence="5" id="KW-0808">Transferase</keyword>
<keyword evidence="6 13" id="KW-0812">Transmembrane</keyword>
<keyword evidence="9" id="KW-0325">Glycoprotein</keyword>